<proteinExistence type="predicted"/>
<keyword evidence="4" id="KW-1185">Reference proteome</keyword>
<evidence type="ECO:0000313" key="3">
    <source>
        <dbReference type="EMBL" id="KAK8888535.1"/>
    </source>
</evidence>
<reference evidence="3 4" key="1">
    <citation type="submission" date="2024-04" db="EMBL/GenBank/DDBJ databases">
        <title>Tritrichomonas musculus Genome.</title>
        <authorList>
            <person name="Alves-Ferreira E."/>
            <person name="Grigg M."/>
            <person name="Lorenzi H."/>
            <person name="Galac M."/>
        </authorList>
    </citation>
    <scope>NUCLEOTIDE SEQUENCE [LARGE SCALE GENOMIC DNA]</scope>
    <source>
        <strain evidence="3 4">EAF2021</strain>
    </source>
</reference>
<name>A0ABR2KBP0_9EUKA</name>
<sequence length="499" mass="57860">MTQTRPSQEDMPSKDINPGNAIQRIEECKKYMSLQQWSKFFFLYPLLMKFQDIRIKGAGKILSDDDKFTCAFNKLRAITVNSLLKNLDSAQSFDEFLNWIDRLSEIVTDQRCLWNILHTEVQPSLKVTLEQSRQIASKFFSPDILFSFGFDSFLQSGLTDFSIVKNESDLIDIFYATAGFMRACNLDPKYILEGEIADKLKKIVQKILSLFISFPEFDAHRFVWLVEAINDNLHMKEKDLRSICENVLNDFSKQMDSDESSLTKLQKMCVLSTSPFLQTMPAMNDLVTKTFQNTALSKRKFVHRYIFGSYVHFVWLGEALPRVSDPLVEWRLYISNLAGRINESHELPALLLADVINDSLSYFIGYYGEVQPSKERSVNLRMDIFTIVDTCAQYYPNDGSKASFTQETLKQIWYLLYIVAFSGAKDEELENVKYDKPSEDNTPYLGLKHNNTDFENYREAIGILGKKFESENEIFPQMIEFIRQNYNNNNNNNPSDQKK</sequence>
<evidence type="ECO:0000313" key="4">
    <source>
        <dbReference type="Proteomes" id="UP001470230"/>
    </source>
</evidence>
<dbReference type="EMBL" id="JAPFFF010000006">
    <property type="protein sequence ID" value="KAK8888535.1"/>
    <property type="molecule type" value="Genomic_DNA"/>
</dbReference>
<evidence type="ECO:0000313" key="2">
    <source>
        <dbReference type="EMBL" id="KAK8881737.1"/>
    </source>
</evidence>
<accession>A0ABR2KBP0</accession>
<comment type="caution">
    <text evidence="3">The sequence shown here is derived from an EMBL/GenBank/DDBJ whole genome shotgun (WGS) entry which is preliminary data.</text>
</comment>
<gene>
    <name evidence="1" type="ORF">M9Y10_004450</name>
    <name evidence="2" type="ORF">M9Y10_004497</name>
    <name evidence="3" type="ORF">M9Y10_039615</name>
</gene>
<dbReference type="Proteomes" id="UP001470230">
    <property type="component" value="Unassembled WGS sequence"/>
</dbReference>
<dbReference type="EMBL" id="JAPFFF010000010">
    <property type="protein sequence ID" value="KAK8881737.1"/>
    <property type="molecule type" value="Genomic_DNA"/>
</dbReference>
<protein>
    <submittedName>
        <fullName evidence="3">Uncharacterized protein</fullName>
    </submittedName>
</protein>
<evidence type="ECO:0000313" key="1">
    <source>
        <dbReference type="EMBL" id="KAK8881690.1"/>
    </source>
</evidence>
<organism evidence="3 4">
    <name type="scientific">Tritrichomonas musculus</name>
    <dbReference type="NCBI Taxonomy" id="1915356"/>
    <lineage>
        <taxon>Eukaryota</taxon>
        <taxon>Metamonada</taxon>
        <taxon>Parabasalia</taxon>
        <taxon>Tritrichomonadida</taxon>
        <taxon>Tritrichomonadidae</taxon>
        <taxon>Tritrichomonas</taxon>
    </lineage>
</organism>
<dbReference type="EMBL" id="JAPFFF010000010">
    <property type="protein sequence ID" value="KAK8881690.1"/>
    <property type="molecule type" value="Genomic_DNA"/>
</dbReference>